<evidence type="ECO:0000313" key="3">
    <source>
        <dbReference type="Proteomes" id="UP000249645"/>
    </source>
</evidence>
<keyword evidence="1" id="KW-0472">Membrane</keyword>
<dbReference type="PANTHER" id="PTHR34219">
    <property type="entry name" value="IRON-REGULATED INNER MEMBRANE PROTEIN-RELATED"/>
    <property type="match status" value="1"/>
</dbReference>
<keyword evidence="1" id="KW-0812">Transmembrane</keyword>
<gene>
    <name evidence="2" type="ORF">DI598_06735</name>
</gene>
<evidence type="ECO:0000313" key="2">
    <source>
        <dbReference type="EMBL" id="PZP49911.1"/>
    </source>
</evidence>
<accession>A0A2W5F114</accession>
<evidence type="ECO:0000256" key="1">
    <source>
        <dbReference type="SAM" id="Phobius"/>
    </source>
</evidence>
<keyword evidence="1" id="KW-1133">Transmembrane helix</keyword>
<evidence type="ECO:0008006" key="4">
    <source>
        <dbReference type="Google" id="ProtNLM"/>
    </source>
</evidence>
<protein>
    <recommendedName>
        <fullName evidence="4">PepSY-associated TM helix domain protein</fullName>
    </recommendedName>
</protein>
<feature type="transmembrane region" description="Helical" evidence="1">
    <location>
        <begin position="211"/>
        <end position="231"/>
    </location>
</feature>
<proteinExistence type="predicted"/>
<sequence>MKNQKRNQKSTFRKILEWLHLWLGLTSGIVVFIVCLMAALWVFRDEMDYFANPEERITKEEKDFVKPSKILANAKDYLSNSRYGSPIEISSISYRSKTQTGYIGFRTQDSTYLTAYFNPYNGKVLFVKNNEEARLSKFLLFVRAGHRWIWLPRKIGSPVVGTSCILFLITIITGLIWWYPKKWNQSTRDKSFKIKFKAKWKRLNIDLHNVLGFYAFAFSFILITTGIAYSFKWFNNFSKWTLTGKTKEEKYESKYVLPLNHFNNRDTVDVFYNEANKLTQRNNELIYLRLPTKENDSYAANFLSKSGKNHSQLYYVWEGVNHSIVAKNKPFQDKKWGERMYNYNFELHVGTIFGLPSKILACLTSLIGASLPVTGFIIWLNRKRKKNKKIVNKESTKIACI</sequence>
<comment type="caution">
    <text evidence="2">The sequence shown here is derived from an EMBL/GenBank/DDBJ whole genome shotgun (WGS) entry which is preliminary data.</text>
</comment>
<reference evidence="2 3" key="1">
    <citation type="submission" date="2017-11" db="EMBL/GenBank/DDBJ databases">
        <title>Infants hospitalized years apart are colonized by the same room-sourced microbial strains.</title>
        <authorList>
            <person name="Brooks B."/>
            <person name="Olm M.R."/>
            <person name="Firek B.A."/>
            <person name="Baker R."/>
            <person name="Thomas B.C."/>
            <person name="Morowitz M.J."/>
            <person name="Banfield J.F."/>
        </authorList>
    </citation>
    <scope>NUCLEOTIDE SEQUENCE [LARGE SCALE GENOMIC DNA]</scope>
    <source>
        <strain evidence="2">S2_009_000_R2_76</strain>
    </source>
</reference>
<name>A0A2W5F114_9SPHI</name>
<feature type="transmembrane region" description="Helical" evidence="1">
    <location>
        <begin position="155"/>
        <end position="179"/>
    </location>
</feature>
<feature type="transmembrane region" description="Helical" evidence="1">
    <location>
        <begin position="358"/>
        <end position="380"/>
    </location>
</feature>
<dbReference type="Pfam" id="PF03929">
    <property type="entry name" value="PepSY_TM"/>
    <property type="match status" value="1"/>
</dbReference>
<dbReference type="PANTHER" id="PTHR34219:SF3">
    <property type="entry name" value="BLL7967 PROTEIN"/>
    <property type="match status" value="1"/>
</dbReference>
<dbReference type="InterPro" id="IPR005625">
    <property type="entry name" value="PepSY-ass_TM"/>
</dbReference>
<dbReference type="Proteomes" id="UP000249645">
    <property type="component" value="Unassembled WGS sequence"/>
</dbReference>
<organism evidence="2 3">
    <name type="scientific">Pseudopedobacter saltans</name>
    <dbReference type="NCBI Taxonomy" id="151895"/>
    <lineage>
        <taxon>Bacteria</taxon>
        <taxon>Pseudomonadati</taxon>
        <taxon>Bacteroidota</taxon>
        <taxon>Sphingobacteriia</taxon>
        <taxon>Sphingobacteriales</taxon>
        <taxon>Sphingobacteriaceae</taxon>
        <taxon>Pseudopedobacter</taxon>
    </lineage>
</organism>
<dbReference type="AlphaFoldDB" id="A0A2W5F114"/>
<feature type="transmembrane region" description="Helical" evidence="1">
    <location>
        <begin position="21"/>
        <end position="43"/>
    </location>
</feature>
<dbReference type="EMBL" id="QFOI01000089">
    <property type="protein sequence ID" value="PZP49911.1"/>
    <property type="molecule type" value="Genomic_DNA"/>
</dbReference>